<keyword evidence="9" id="KW-0479">Metal-binding</keyword>
<dbReference type="GO" id="GO:0004519">
    <property type="term" value="F:endonuclease activity"/>
    <property type="evidence" value="ECO:0007669"/>
    <property type="project" value="UniProtKB-KW"/>
</dbReference>
<evidence type="ECO:0000256" key="9">
    <source>
        <dbReference type="ARBA" id="ARBA00022723"/>
    </source>
</evidence>
<evidence type="ECO:0000256" key="16">
    <source>
        <dbReference type="ARBA" id="ARBA00023125"/>
    </source>
</evidence>
<sequence>MTTEVMDTPDTGNTICVGSRIFRARAFQLTLNETKWYESLKSEFLKLKSMKYLISCKEKAPTTEHEHIHIYVQFSNPYRLNKTILSYNAHVEICRGSPSQNIAYIEKNGDILDEIGEKPKQGLKTTKELLQCKNIEEIDWRQINTYNKLHENEEIDIDELQKDIIVYYISGASGIGKTEKAKEIIHENKEKYGTKVSLVKYENNFWINTGSNRNIALYDDFRDSHMKPSEFINFIDYNRHPMNMKGSSCINDYKLIIITSVQKLNDLYKNVAEEPRKQWIRRITKNIDMDALEFQNLEKEFLE</sequence>
<dbReference type="InterPro" id="IPR049912">
    <property type="entry name" value="CRESS_DNA_REP"/>
</dbReference>
<keyword evidence="4" id="KW-1048">Host nucleus</keyword>
<keyword evidence="13" id="KW-0347">Helicase</keyword>
<keyword evidence="12" id="KW-0378">Hydrolase</keyword>
<keyword evidence="7" id="KW-0235">DNA replication</keyword>
<evidence type="ECO:0000313" key="23">
    <source>
        <dbReference type="EMBL" id="QQL09561.1"/>
    </source>
</evidence>
<evidence type="ECO:0000256" key="2">
    <source>
        <dbReference type="ARBA" id="ARBA00001946"/>
    </source>
</evidence>
<evidence type="ECO:0000256" key="8">
    <source>
        <dbReference type="ARBA" id="ARBA00022722"/>
    </source>
</evidence>
<evidence type="ECO:0000259" key="19">
    <source>
        <dbReference type="PROSITE" id="PS52020"/>
    </source>
</evidence>
<evidence type="ECO:0000256" key="3">
    <source>
        <dbReference type="ARBA" id="ARBA00004147"/>
    </source>
</evidence>
<dbReference type="GO" id="GO:0016779">
    <property type="term" value="F:nucleotidyltransferase activity"/>
    <property type="evidence" value="ECO:0007669"/>
    <property type="project" value="UniProtKB-KW"/>
</dbReference>
<dbReference type="KEGG" id="vg:80539207"/>
<keyword evidence="17" id="KW-0511">Multifunctional enzyme</keyword>
<dbReference type="GO" id="GO:0003723">
    <property type="term" value="F:RNA binding"/>
    <property type="evidence" value="ECO:0007669"/>
    <property type="project" value="InterPro"/>
</dbReference>
<reference evidence="25" key="2">
    <citation type="journal article" date="2021" name="Virology (Lond)">
        <title>Diverse cressdnaviruses and an anellovirus identified in the fecal samples of yellow-bellied marmots.</title>
        <authorList>
            <person name="Khalifeh A."/>
            <person name="Blumstein D.T."/>
            <person name="Fontenele R.S."/>
            <person name="Schmidlin K."/>
            <person name="Richet C."/>
            <person name="Kraberger S."/>
            <person name="Varsani A."/>
        </authorList>
    </citation>
    <scope>NUCLEOTIDE SEQUENCE</scope>
    <source>
        <strain evidence="24">MAR14_3_2236</strain>
        <strain evidence="23">MAR16_1_2236</strain>
        <strain evidence="22">MAR16_3_2236</strain>
        <strain evidence="21">MAR17_1_2236</strain>
        <strain evidence="25">MAR26_3_2236</strain>
        <strain evidence="26">MAR3_1_2236</strain>
    </source>
</reference>
<keyword evidence="6" id="KW-0548">Nucleotidyltransferase</keyword>
<evidence type="ECO:0000256" key="18">
    <source>
        <dbReference type="ARBA" id="ARBA00049360"/>
    </source>
</evidence>
<keyword evidence="11" id="KW-0255">Endonuclease</keyword>
<keyword evidence="15" id="KW-0190">Covalent protein-DNA linkage</keyword>
<keyword evidence="16" id="KW-0238">DNA-binding</keyword>
<dbReference type="GO" id="GO:0005524">
    <property type="term" value="F:ATP binding"/>
    <property type="evidence" value="ECO:0007669"/>
    <property type="project" value="UniProtKB-KW"/>
</dbReference>
<dbReference type="EMBL" id="MT181535">
    <property type="protein sequence ID" value="QQL09557.1"/>
    <property type="molecule type" value="Genomic_DNA"/>
</dbReference>
<comment type="subcellular location">
    <subcellularLocation>
        <location evidence="3">Host nucleus</location>
    </subcellularLocation>
</comment>
<keyword evidence="5" id="KW-0808">Transferase</keyword>
<dbReference type="GO" id="GO:0042025">
    <property type="term" value="C:host cell nucleus"/>
    <property type="evidence" value="ECO:0007669"/>
    <property type="project" value="UniProtKB-SubCell"/>
</dbReference>
<keyword evidence="10" id="KW-0547">Nucleotide-binding</keyword>
<comment type="cofactor">
    <cofactor evidence="2">
        <name>Mg(2+)</name>
        <dbReference type="ChEBI" id="CHEBI:18420"/>
    </cofactor>
</comment>
<dbReference type="EMBL" id="MT181534">
    <property type="protein sequence ID" value="QQL09555.1"/>
    <property type="molecule type" value="Genomic_DNA"/>
</dbReference>
<accession>A0A7T7DFT1</accession>
<evidence type="ECO:0000256" key="12">
    <source>
        <dbReference type="ARBA" id="ARBA00022801"/>
    </source>
</evidence>
<dbReference type="Pfam" id="PF00910">
    <property type="entry name" value="RNA_helicase"/>
    <property type="match status" value="1"/>
</dbReference>
<keyword evidence="14" id="KW-0067">ATP-binding</keyword>
<feature type="domain" description="CRESS-DNA virus Rep endonuclease" evidence="19">
    <location>
        <begin position="21"/>
        <end position="118"/>
    </location>
</feature>
<keyword evidence="27" id="KW-1185">Reference proteome</keyword>
<dbReference type="EMBL" id="MT181538">
    <property type="protein sequence ID" value="QQL09563.1"/>
    <property type="molecule type" value="Genomic_DNA"/>
</dbReference>
<dbReference type="Pfam" id="PF02407">
    <property type="entry name" value="Viral_Rep"/>
    <property type="match status" value="1"/>
</dbReference>
<name>A0A7T7DFT1_9VIRU</name>
<evidence type="ECO:0000256" key="14">
    <source>
        <dbReference type="ARBA" id="ARBA00022840"/>
    </source>
</evidence>
<evidence type="ECO:0000256" key="5">
    <source>
        <dbReference type="ARBA" id="ARBA00022679"/>
    </source>
</evidence>
<comment type="catalytic activity">
    <reaction evidence="18">
        <text>ATP + H2O = ADP + phosphate + H(+)</text>
        <dbReference type="Rhea" id="RHEA:13065"/>
        <dbReference type="ChEBI" id="CHEBI:15377"/>
        <dbReference type="ChEBI" id="CHEBI:15378"/>
        <dbReference type="ChEBI" id="CHEBI:30616"/>
        <dbReference type="ChEBI" id="CHEBI:43474"/>
        <dbReference type="ChEBI" id="CHEBI:456216"/>
    </reaction>
</comment>
<dbReference type="InterPro" id="IPR000605">
    <property type="entry name" value="Helicase_SF3_ssDNA/RNA_vir"/>
</dbReference>
<dbReference type="Proteomes" id="UP000831268">
    <property type="component" value="Segment"/>
</dbReference>
<evidence type="ECO:0000256" key="13">
    <source>
        <dbReference type="ARBA" id="ARBA00022806"/>
    </source>
</evidence>
<evidence type="ECO:0000256" key="7">
    <source>
        <dbReference type="ARBA" id="ARBA00022705"/>
    </source>
</evidence>
<evidence type="ECO:0000256" key="17">
    <source>
        <dbReference type="ARBA" id="ARBA00023268"/>
    </source>
</evidence>
<evidence type="ECO:0000313" key="26">
    <source>
        <dbReference type="EMBL" id="QQL09572.1"/>
    </source>
</evidence>
<dbReference type="GO" id="GO:0003677">
    <property type="term" value="F:DNA binding"/>
    <property type="evidence" value="ECO:0007669"/>
    <property type="project" value="UniProtKB-KW"/>
</dbReference>
<evidence type="ECO:0000256" key="11">
    <source>
        <dbReference type="ARBA" id="ARBA00022759"/>
    </source>
</evidence>
<dbReference type="EMBL" id="MT181543">
    <property type="protein sequence ID" value="QQL09572.1"/>
    <property type="molecule type" value="Genomic_DNA"/>
</dbReference>
<proteinExistence type="predicted"/>
<evidence type="ECO:0000256" key="1">
    <source>
        <dbReference type="ARBA" id="ARBA00001936"/>
    </source>
</evidence>
<evidence type="ECO:0000313" key="22">
    <source>
        <dbReference type="EMBL" id="QQL09559.1"/>
    </source>
</evidence>
<dbReference type="EMBL" id="MT181540">
    <property type="protein sequence ID" value="QQL09567.1"/>
    <property type="molecule type" value="Genomic_DNA"/>
</dbReference>
<dbReference type="GeneID" id="80539207"/>
<dbReference type="GO" id="GO:0003724">
    <property type="term" value="F:RNA helicase activity"/>
    <property type="evidence" value="ECO:0007669"/>
    <property type="project" value="InterPro"/>
</dbReference>
<evidence type="ECO:0000313" key="24">
    <source>
        <dbReference type="EMBL" id="QQL09563.1"/>
    </source>
</evidence>
<dbReference type="GO" id="GO:0016787">
    <property type="term" value="F:hydrolase activity"/>
    <property type="evidence" value="ECO:0007669"/>
    <property type="project" value="UniProtKB-KW"/>
</dbReference>
<dbReference type="EMBL" id="MT181537">
    <property type="protein sequence ID" value="QQL09561.1"/>
    <property type="molecule type" value="Genomic_DNA"/>
</dbReference>
<comment type="cofactor">
    <cofactor evidence="1">
        <name>Mn(2+)</name>
        <dbReference type="ChEBI" id="CHEBI:29035"/>
    </cofactor>
</comment>
<dbReference type="Gene3D" id="3.40.1310.20">
    <property type="match status" value="1"/>
</dbReference>
<evidence type="ECO:0000313" key="21">
    <source>
        <dbReference type="EMBL" id="QQL09557.1"/>
    </source>
</evidence>
<dbReference type="GO" id="GO:0006260">
    <property type="term" value="P:DNA replication"/>
    <property type="evidence" value="ECO:0007669"/>
    <property type="project" value="UniProtKB-KW"/>
</dbReference>
<evidence type="ECO:0000313" key="25">
    <source>
        <dbReference type="EMBL" id="QQL09567.1"/>
    </source>
</evidence>
<evidence type="ECO:0000256" key="4">
    <source>
        <dbReference type="ARBA" id="ARBA00022562"/>
    </source>
</evidence>
<dbReference type="EMBL" id="MT181536">
    <property type="protein sequence ID" value="QQL09559.1"/>
    <property type="molecule type" value="Genomic_DNA"/>
</dbReference>
<dbReference type="RefSeq" id="YP_010800590.1">
    <property type="nucleotide sequence ID" value="NC_076880.1"/>
</dbReference>
<dbReference type="PROSITE" id="PS52020">
    <property type="entry name" value="CRESS_DNA_REP"/>
    <property type="match status" value="1"/>
</dbReference>
<protein>
    <submittedName>
        <fullName evidence="25">Replication associated protein</fullName>
    </submittedName>
</protein>
<evidence type="ECO:0000256" key="10">
    <source>
        <dbReference type="ARBA" id="ARBA00022741"/>
    </source>
</evidence>
<organism evidence="25">
    <name type="scientific">Marmot associated feces virus 4</name>
    <dbReference type="NCBI Taxonomy" id="2800899"/>
    <lineage>
        <taxon>Viruses</taxon>
        <taxon>Monodnaviria</taxon>
        <taxon>Shotokuvirae</taxon>
        <taxon>Cressdnaviricota</taxon>
        <taxon>Arfiviricetes</taxon>
        <taxon>Rivendellvirales</taxon>
        <taxon>Naryaviridae</taxon>
        <taxon>Menegrothvirus</taxon>
        <taxon>Menegrothvirus gilly</taxon>
    </lineage>
</organism>
<keyword evidence="8" id="KW-0540">Nuclease</keyword>
<evidence type="ECO:0000313" key="27">
    <source>
        <dbReference type="Proteomes" id="UP000831268"/>
    </source>
</evidence>
<reference evidence="20 27" key="1">
    <citation type="journal article" date="2021" name="Virology">
        <title>Diverse cressdnaviruses and an anellovirus identified in the fecal samples of yellow-bellied marmots.</title>
        <authorList>
            <person name="Khalifeh A."/>
            <person name="Blumstein D.T."/>
            <person name="Fontenele R.S."/>
            <person name="Schmidlin K."/>
            <person name="Richet C."/>
            <person name="Kraberger S."/>
            <person name="Varsani A."/>
        </authorList>
    </citation>
    <scope>NUCLEOTIDE SEQUENCE [LARGE SCALE GENOMIC DNA]</scope>
    <source>
        <strain evidence="20">MAR17_3_2236</strain>
    </source>
</reference>
<evidence type="ECO:0000256" key="15">
    <source>
        <dbReference type="ARBA" id="ARBA00023124"/>
    </source>
</evidence>
<evidence type="ECO:0000256" key="6">
    <source>
        <dbReference type="ARBA" id="ARBA00022695"/>
    </source>
</evidence>
<dbReference type="GO" id="GO:0046872">
    <property type="term" value="F:metal ion binding"/>
    <property type="evidence" value="ECO:0007669"/>
    <property type="project" value="UniProtKB-KW"/>
</dbReference>
<evidence type="ECO:0000313" key="20">
    <source>
        <dbReference type="EMBL" id="QQL09555.1"/>
    </source>
</evidence>